<protein>
    <recommendedName>
        <fullName evidence="4">ATP/GTP-binding protein</fullName>
    </recommendedName>
</protein>
<organism evidence="2 3">
    <name type="scientific">Streptomyces rapamycinicus (strain ATCC 29253 / DSM 41530 / NRRL 5491 / AYB-994)</name>
    <name type="common">Streptomyces hygroscopicus (strain ATCC 29253)</name>
    <dbReference type="NCBI Taxonomy" id="1343740"/>
    <lineage>
        <taxon>Bacteria</taxon>
        <taxon>Bacillati</taxon>
        <taxon>Actinomycetota</taxon>
        <taxon>Actinomycetes</taxon>
        <taxon>Kitasatosporales</taxon>
        <taxon>Streptomycetaceae</taxon>
        <taxon>Streptomyces</taxon>
        <taxon>Streptomyces violaceusniger group</taxon>
    </lineage>
</organism>
<reference evidence="2 3" key="1">
    <citation type="journal article" date="2018" name="J. Biol. Chem.">
        <title>Discovery of the actinoplanic acid pathway in Streptomyces rapamycinicus reveals a genetically conserved synergism with rapamycin.</title>
        <authorList>
            <person name="Mrak P."/>
            <person name="Krastel P."/>
            <person name="Pivk Lukancic P."/>
            <person name="Tao J."/>
            <person name="Pistorius D."/>
            <person name="Moore C.M."/>
        </authorList>
    </citation>
    <scope>NUCLEOTIDE SEQUENCE [LARGE SCALE GENOMIC DNA]</scope>
    <source>
        <strain evidence="2 3">NRRL 5491</strain>
    </source>
</reference>
<evidence type="ECO:0008006" key="4">
    <source>
        <dbReference type="Google" id="ProtNLM"/>
    </source>
</evidence>
<dbReference type="EMBL" id="QYCY01000001">
    <property type="protein sequence ID" value="RLV81102.1"/>
    <property type="molecule type" value="Genomic_DNA"/>
</dbReference>
<dbReference type="InterPro" id="IPR013517">
    <property type="entry name" value="FG-GAP"/>
</dbReference>
<dbReference type="Proteomes" id="UP000281594">
    <property type="component" value="Unassembled WGS sequence"/>
</dbReference>
<accession>A0A3L8RQ34</accession>
<name>A0A3L8RQ34_STRRN</name>
<dbReference type="Pfam" id="PF13517">
    <property type="entry name" value="FG-GAP_3"/>
    <property type="match status" value="2"/>
</dbReference>
<evidence type="ECO:0000313" key="3">
    <source>
        <dbReference type="Proteomes" id="UP000281594"/>
    </source>
</evidence>
<dbReference type="Gene3D" id="2.130.10.130">
    <property type="entry name" value="Integrin alpha, N-terminal"/>
    <property type="match status" value="1"/>
</dbReference>
<evidence type="ECO:0000313" key="2">
    <source>
        <dbReference type="EMBL" id="RLV81102.1"/>
    </source>
</evidence>
<dbReference type="PANTHER" id="PTHR44103:SF1">
    <property type="entry name" value="PROPROTEIN CONVERTASE P"/>
    <property type="match status" value="1"/>
</dbReference>
<dbReference type="RefSeq" id="WP_158634897.1">
    <property type="nucleotide sequence ID" value="NC_022785.1"/>
</dbReference>
<proteinExistence type="predicted"/>
<evidence type="ECO:0000256" key="1">
    <source>
        <dbReference type="ARBA" id="ARBA00022729"/>
    </source>
</evidence>
<dbReference type="InterPro" id="IPR028994">
    <property type="entry name" value="Integrin_alpha_N"/>
</dbReference>
<dbReference type="PANTHER" id="PTHR44103">
    <property type="entry name" value="PROPROTEIN CONVERTASE P"/>
    <property type="match status" value="1"/>
</dbReference>
<sequence>MLFYTGHSGSFDGNGRQDILVRHGSELFVYPGSGALNGLKTYGEPMKIGVDILPDHYLWVGAGDFTGDGRADVFALTVEEQGYIFLNRGGLAGLDTLAEPVHIGGKLPEVAYDTIALADMNADGKTDIIGRQGGTSKIDIIPFAGEVDGTNSFDAPVRLATLGATDIPLGAADVTGSGRPELLVLHDNGDLALYLTPDEGLDPHGEPVGEGRWHTIGHGWDTLDIIDVTDINGDGRPDLLGLRQDGSLVAYAHSGTFDPNDPTAVFREPVVVAKSWRDVTAIS</sequence>
<gene>
    <name evidence="2" type="ORF">D3C57_121995</name>
</gene>
<dbReference type="SUPFAM" id="SSF69318">
    <property type="entry name" value="Integrin alpha N-terminal domain"/>
    <property type="match status" value="1"/>
</dbReference>
<comment type="caution">
    <text evidence="2">The sequence shown here is derived from an EMBL/GenBank/DDBJ whole genome shotgun (WGS) entry which is preliminary data.</text>
</comment>
<keyword evidence="1" id="KW-0732">Signal</keyword>
<dbReference type="AlphaFoldDB" id="A0A3L8RQ34"/>